<dbReference type="KEGG" id="pbr:PB2503_05982"/>
<reference evidence="1 2" key="2">
    <citation type="journal article" date="2011" name="J. Bacteriol.">
        <title>Complete genome sequence of strain HTCC2503T of Parvularcula bermudensis, the type species of the order "Parvularculales" in the class Alphaproteobacteria.</title>
        <authorList>
            <person name="Oh H.M."/>
            <person name="Kang I."/>
            <person name="Vergin K.L."/>
            <person name="Kang D."/>
            <person name="Rhee K.H."/>
            <person name="Giovannoni S.J."/>
            <person name="Cho J.C."/>
        </authorList>
    </citation>
    <scope>NUCLEOTIDE SEQUENCE [LARGE SCALE GENOMIC DNA]</scope>
    <source>
        <strain evidence="2">ATCC BAA-594 / HTCC2503 / KCTC 12087</strain>
    </source>
</reference>
<reference evidence="2" key="1">
    <citation type="submission" date="2010-08" db="EMBL/GenBank/DDBJ databases">
        <title>Genome sequence of Parvularcula bermudensis HTCC2503.</title>
        <authorList>
            <person name="Kang D.-M."/>
            <person name="Oh H.-M."/>
            <person name="Cho J.-C."/>
        </authorList>
    </citation>
    <scope>NUCLEOTIDE SEQUENCE [LARGE SCALE GENOMIC DNA]</scope>
    <source>
        <strain evidence="2">ATCC BAA-594 / HTCC2503 / KCTC 12087</strain>
    </source>
</reference>
<dbReference type="STRING" id="314260.PB2503_05982"/>
<dbReference type="HOGENOM" id="CLU_2168523_0_0_5"/>
<sequence length="110" mass="12499">MPNDRSGTEHVPPDIFRAAENNDLEELAFALQSGQRLDHQREPDKMTPVHVAAALGHADFVRVSMEIHPQVAWIRDEMDRRPIEHANARNDHVIAGYLKEAMFQPPENAL</sequence>
<evidence type="ECO:0000313" key="1">
    <source>
        <dbReference type="EMBL" id="ADM09267.1"/>
    </source>
</evidence>
<dbReference type="InterPro" id="IPR036770">
    <property type="entry name" value="Ankyrin_rpt-contain_sf"/>
</dbReference>
<accession>E0TH27</accession>
<keyword evidence="2" id="KW-1185">Reference proteome</keyword>
<protein>
    <submittedName>
        <fullName evidence="1">Uncharacterized protein</fullName>
    </submittedName>
</protein>
<name>E0TH27_PARBH</name>
<proteinExistence type="predicted"/>
<dbReference type="AlphaFoldDB" id="E0TH27"/>
<dbReference type="eggNOG" id="COG0666">
    <property type="taxonomic scope" value="Bacteria"/>
</dbReference>
<evidence type="ECO:0000313" key="2">
    <source>
        <dbReference type="Proteomes" id="UP000001302"/>
    </source>
</evidence>
<dbReference type="SUPFAM" id="SSF48403">
    <property type="entry name" value="Ankyrin repeat"/>
    <property type="match status" value="1"/>
</dbReference>
<dbReference type="EMBL" id="CP002156">
    <property type="protein sequence ID" value="ADM09267.1"/>
    <property type="molecule type" value="Genomic_DNA"/>
</dbReference>
<dbReference type="Proteomes" id="UP000001302">
    <property type="component" value="Chromosome"/>
</dbReference>
<dbReference type="Pfam" id="PF13637">
    <property type="entry name" value="Ank_4"/>
    <property type="match status" value="1"/>
</dbReference>
<gene>
    <name evidence="1" type="ordered locus">PB2503_05982</name>
</gene>
<dbReference type="Gene3D" id="1.25.40.20">
    <property type="entry name" value="Ankyrin repeat-containing domain"/>
    <property type="match status" value="1"/>
</dbReference>
<dbReference type="InterPro" id="IPR002110">
    <property type="entry name" value="Ankyrin_rpt"/>
</dbReference>
<dbReference type="RefSeq" id="WP_013300241.1">
    <property type="nucleotide sequence ID" value="NC_014414.1"/>
</dbReference>
<organism evidence="1 2">
    <name type="scientific">Parvularcula bermudensis (strain ATCC BAA-594 / HTCC2503 / KCTC 12087)</name>
    <dbReference type="NCBI Taxonomy" id="314260"/>
    <lineage>
        <taxon>Bacteria</taxon>
        <taxon>Pseudomonadati</taxon>
        <taxon>Pseudomonadota</taxon>
        <taxon>Alphaproteobacteria</taxon>
        <taxon>Parvularculales</taxon>
        <taxon>Parvularculaceae</taxon>
        <taxon>Parvularcula</taxon>
    </lineage>
</organism>